<dbReference type="InterPro" id="IPR051056">
    <property type="entry name" value="Glycosyl_Hydrolase_73"/>
</dbReference>
<reference evidence="3 4" key="1">
    <citation type="submission" date="2019-07" db="EMBL/GenBank/DDBJ databases">
        <title>Whole genome shotgun sequence of Reyranella soli NBRC 108950.</title>
        <authorList>
            <person name="Hosoyama A."/>
            <person name="Uohara A."/>
            <person name="Ohji S."/>
            <person name="Ichikawa N."/>
        </authorList>
    </citation>
    <scope>NUCLEOTIDE SEQUENCE [LARGE SCALE GENOMIC DNA]</scope>
    <source>
        <strain evidence="3 4">NBRC 108950</strain>
    </source>
</reference>
<dbReference type="SMART" id="SM00047">
    <property type="entry name" value="LYZ2"/>
    <property type="match status" value="1"/>
</dbReference>
<proteinExistence type="predicted"/>
<gene>
    <name evidence="3" type="ORF">RSO01_33530</name>
</gene>
<dbReference type="Proteomes" id="UP000321058">
    <property type="component" value="Unassembled WGS sequence"/>
</dbReference>
<dbReference type="Gene3D" id="1.10.530.10">
    <property type="match status" value="1"/>
</dbReference>
<evidence type="ECO:0000256" key="1">
    <source>
        <dbReference type="ARBA" id="ARBA00022801"/>
    </source>
</evidence>
<sequence length="259" mass="27913">MCLAPSQVILSTDEAGAVAPPIFTSVGLDAVNGPGDVFVIQSLLNRRLPKPHTEVPVTGMMDPGTILAIKAFQAVVMNMNPPTGYVAPGSPTYYALAARPLVTKEQAPPPRFGHVGIVPPEIIEAAKASGKRWGIPASITLAQWIVESAWGAAMPPDSNNPFGIKALEGQPAVESETREVIDGKVVTMTARFRRFASMSEAFELHGKLLSTGSPYRTAMEVVKDPDRFADALTGVYATDPQYGTTLKWVMENYRLKQYD</sequence>
<evidence type="ECO:0000313" key="4">
    <source>
        <dbReference type="Proteomes" id="UP000321058"/>
    </source>
</evidence>
<keyword evidence="4" id="KW-1185">Reference proteome</keyword>
<accession>A0A512NB73</accession>
<dbReference type="InterPro" id="IPR002901">
    <property type="entry name" value="MGlyc_endo_b_GlcNAc-like_dom"/>
</dbReference>
<dbReference type="EMBL" id="BKAJ01000057">
    <property type="protein sequence ID" value="GEP56187.1"/>
    <property type="molecule type" value="Genomic_DNA"/>
</dbReference>
<protein>
    <recommendedName>
        <fullName evidence="2">Mannosyl-glycoprotein endo-beta-N-acetylglucosamidase-like domain-containing protein</fullName>
    </recommendedName>
</protein>
<dbReference type="AlphaFoldDB" id="A0A512NB73"/>
<organism evidence="3 4">
    <name type="scientific">Reyranella soli</name>
    <dbReference type="NCBI Taxonomy" id="1230389"/>
    <lineage>
        <taxon>Bacteria</taxon>
        <taxon>Pseudomonadati</taxon>
        <taxon>Pseudomonadota</taxon>
        <taxon>Alphaproteobacteria</taxon>
        <taxon>Hyphomicrobiales</taxon>
        <taxon>Reyranellaceae</taxon>
        <taxon>Reyranella</taxon>
    </lineage>
</organism>
<evidence type="ECO:0000313" key="3">
    <source>
        <dbReference type="EMBL" id="GEP56187.1"/>
    </source>
</evidence>
<dbReference type="GO" id="GO:0004040">
    <property type="term" value="F:amidase activity"/>
    <property type="evidence" value="ECO:0007669"/>
    <property type="project" value="InterPro"/>
</dbReference>
<dbReference type="PANTHER" id="PTHR33308">
    <property type="entry name" value="PEPTIDOGLYCAN HYDROLASE FLGJ"/>
    <property type="match status" value="1"/>
</dbReference>
<name>A0A512NB73_9HYPH</name>
<dbReference type="PANTHER" id="PTHR33308:SF9">
    <property type="entry name" value="PEPTIDOGLYCAN HYDROLASE FLGJ"/>
    <property type="match status" value="1"/>
</dbReference>
<keyword evidence="1" id="KW-0378">Hydrolase</keyword>
<evidence type="ECO:0000259" key="2">
    <source>
        <dbReference type="SMART" id="SM00047"/>
    </source>
</evidence>
<dbReference type="Pfam" id="PF01832">
    <property type="entry name" value="Glucosaminidase"/>
    <property type="match status" value="1"/>
</dbReference>
<feature type="domain" description="Mannosyl-glycoprotein endo-beta-N-acetylglucosamidase-like" evidence="2">
    <location>
        <begin position="114"/>
        <end position="259"/>
    </location>
</feature>
<comment type="caution">
    <text evidence="3">The sequence shown here is derived from an EMBL/GenBank/DDBJ whole genome shotgun (WGS) entry which is preliminary data.</text>
</comment>
<dbReference type="OrthoDB" id="242200at2"/>